<name>A0A8X6GG07_TRICU</name>
<sequence length="358" mass="39113">MQDNSDKRVWNLPEGGHGHNGVPKGGRDGGEGGVLDVFLRIKHNSGEDDDGHRQGEHEETELRGAALERVAENTESLGVSGKFEDAEHTEHTEGDKSPRDVVVVLYAESYIIGHDRHHVDHAHDAAGVFAAVGGRVQPEEVLGSEDHDAGRVQAEEGRLVSLSARHSLARRLVHATGEGLAHVREHRDSNKETRYIVEDQCRSACVRVLEGPPHALSDIGMGHVVCRVGFGKLVVHKPFSVLSFPVPVVFVTAIADYIGNDAEEGELLIVRHEAFVLRVVQLTRPVIIEDVPEDVRVAVEEVLLEVLIIKELALVRTQQGVRVLLDSVAPSLELATAHINHKFLVLSFAVLFGDGRRG</sequence>
<reference evidence="2" key="1">
    <citation type="submission" date="2020-07" db="EMBL/GenBank/DDBJ databases">
        <title>Multicomponent nature underlies the extraordinary mechanical properties of spider dragline silk.</title>
        <authorList>
            <person name="Kono N."/>
            <person name="Nakamura H."/>
            <person name="Mori M."/>
            <person name="Yoshida Y."/>
            <person name="Ohtoshi R."/>
            <person name="Malay A.D."/>
            <person name="Moran D.A.P."/>
            <person name="Tomita M."/>
            <person name="Numata K."/>
            <person name="Arakawa K."/>
        </authorList>
    </citation>
    <scope>NUCLEOTIDE SEQUENCE</scope>
</reference>
<feature type="compositionally biased region" description="Basic and acidic residues" evidence="1">
    <location>
        <begin position="44"/>
        <end position="62"/>
    </location>
</feature>
<feature type="compositionally biased region" description="Basic and acidic residues" evidence="1">
    <location>
        <begin position="82"/>
        <end position="96"/>
    </location>
</feature>
<evidence type="ECO:0000313" key="2">
    <source>
        <dbReference type="EMBL" id="GFR04126.1"/>
    </source>
</evidence>
<comment type="caution">
    <text evidence="2">The sequence shown here is derived from an EMBL/GenBank/DDBJ whole genome shotgun (WGS) entry which is preliminary data.</text>
</comment>
<feature type="region of interest" description="Disordered" evidence="1">
    <location>
        <begin position="1"/>
        <end position="96"/>
    </location>
</feature>
<evidence type="ECO:0000313" key="3">
    <source>
        <dbReference type="Proteomes" id="UP000887116"/>
    </source>
</evidence>
<evidence type="ECO:0000256" key="1">
    <source>
        <dbReference type="SAM" id="MobiDB-lite"/>
    </source>
</evidence>
<keyword evidence="3" id="KW-1185">Reference proteome</keyword>
<dbReference type="EMBL" id="BMAO01005816">
    <property type="protein sequence ID" value="GFR04126.1"/>
    <property type="molecule type" value="Genomic_DNA"/>
</dbReference>
<gene>
    <name evidence="2" type="ORF">TNCT_343511</name>
</gene>
<dbReference type="Proteomes" id="UP000887116">
    <property type="component" value="Unassembled WGS sequence"/>
</dbReference>
<protein>
    <submittedName>
        <fullName evidence="2">Uncharacterized protein</fullName>
    </submittedName>
</protein>
<accession>A0A8X6GG07</accession>
<dbReference type="AlphaFoldDB" id="A0A8X6GG07"/>
<organism evidence="2 3">
    <name type="scientific">Trichonephila clavata</name>
    <name type="common">Joro spider</name>
    <name type="synonym">Nephila clavata</name>
    <dbReference type="NCBI Taxonomy" id="2740835"/>
    <lineage>
        <taxon>Eukaryota</taxon>
        <taxon>Metazoa</taxon>
        <taxon>Ecdysozoa</taxon>
        <taxon>Arthropoda</taxon>
        <taxon>Chelicerata</taxon>
        <taxon>Arachnida</taxon>
        <taxon>Araneae</taxon>
        <taxon>Araneomorphae</taxon>
        <taxon>Entelegynae</taxon>
        <taxon>Araneoidea</taxon>
        <taxon>Nephilidae</taxon>
        <taxon>Trichonephila</taxon>
    </lineage>
</organism>
<proteinExistence type="predicted"/>